<dbReference type="Gene3D" id="2.30.60.10">
    <property type="entry name" value="Cyanovirin-N"/>
    <property type="match status" value="1"/>
</dbReference>
<evidence type="ECO:0000313" key="3">
    <source>
        <dbReference type="EMBL" id="KAF7354330.1"/>
    </source>
</evidence>
<feature type="signal peptide" evidence="1">
    <location>
        <begin position="1"/>
        <end position="23"/>
    </location>
</feature>
<dbReference type="OrthoDB" id="3068152at2759"/>
<keyword evidence="1" id="KW-0732">Signal</keyword>
<gene>
    <name evidence="3" type="ORF">MVEN_01121400</name>
</gene>
<proteinExistence type="predicted"/>
<accession>A0A8H6Y521</accession>
<dbReference type="SUPFAM" id="SSF51322">
    <property type="entry name" value="Cyanovirin-N"/>
    <property type="match status" value="1"/>
</dbReference>
<evidence type="ECO:0000259" key="2">
    <source>
        <dbReference type="SMART" id="SM01111"/>
    </source>
</evidence>
<dbReference type="AlphaFoldDB" id="A0A8H6Y521"/>
<reference evidence="3" key="1">
    <citation type="submission" date="2020-05" db="EMBL/GenBank/DDBJ databases">
        <title>Mycena genomes resolve the evolution of fungal bioluminescence.</title>
        <authorList>
            <person name="Tsai I.J."/>
        </authorList>
    </citation>
    <scope>NUCLEOTIDE SEQUENCE</scope>
    <source>
        <strain evidence="3">CCC161011</strain>
    </source>
</reference>
<name>A0A8H6Y521_9AGAR</name>
<feature type="chain" id="PRO_5034809157" description="Cyanovirin-N domain-containing protein" evidence="1">
    <location>
        <begin position="24"/>
        <end position="128"/>
    </location>
</feature>
<organism evidence="3 4">
    <name type="scientific">Mycena venus</name>
    <dbReference type="NCBI Taxonomy" id="2733690"/>
    <lineage>
        <taxon>Eukaryota</taxon>
        <taxon>Fungi</taxon>
        <taxon>Dikarya</taxon>
        <taxon>Basidiomycota</taxon>
        <taxon>Agaricomycotina</taxon>
        <taxon>Agaricomycetes</taxon>
        <taxon>Agaricomycetidae</taxon>
        <taxon>Agaricales</taxon>
        <taxon>Marasmiineae</taxon>
        <taxon>Mycenaceae</taxon>
        <taxon>Mycena</taxon>
    </lineage>
</organism>
<evidence type="ECO:0000313" key="4">
    <source>
        <dbReference type="Proteomes" id="UP000620124"/>
    </source>
</evidence>
<dbReference type="EMBL" id="JACAZI010000008">
    <property type="protein sequence ID" value="KAF7354330.1"/>
    <property type="molecule type" value="Genomic_DNA"/>
</dbReference>
<dbReference type="InterPro" id="IPR011058">
    <property type="entry name" value="Cyanovirin-N"/>
</dbReference>
<dbReference type="SMART" id="SM01111">
    <property type="entry name" value="CVNH"/>
    <property type="match status" value="1"/>
</dbReference>
<comment type="caution">
    <text evidence="3">The sequence shown here is derived from an EMBL/GenBank/DDBJ whole genome shotgun (WGS) entry which is preliminary data.</text>
</comment>
<dbReference type="Proteomes" id="UP000620124">
    <property type="component" value="Unassembled WGS sequence"/>
</dbReference>
<feature type="domain" description="Cyanovirin-N" evidence="2">
    <location>
        <begin position="31"/>
        <end position="128"/>
    </location>
</feature>
<dbReference type="Pfam" id="PF08881">
    <property type="entry name" value="CVNH"/>
    <property type="match status" value="1"/>
</dbReference>
<sequence length="128" mass="13018">MNTFFSSILLALCAIAAVPSIVATPLEKRDNFSNSCSDISVSASGDLTATCLAAVGSLRSTISLNNCVGNNNGDLTAGFSGFTSSCTNIRLINGVDLTAQCTSASGIVVGSQLNLDTFVDNNNGQLAC</sequence>
<dbReference type="InterPro" id="IPR036673">
    <property type="entry name" value="Cyanovirin-N_sf"/>
</dbReference>
<evidence type="ECO:0000256" key="1">
    <source>
        <dbReference type="SAM" id="SignalP"/>
    </source>
</evidence>
<protein>
    <recommendedName>
        <fullName evidence="2">Cyanovirin-N domain-containing protein</fullName>
    </recommendedName>
</protein>
<keyword evidence="4" id="KW-1185">Reference proteome</keyword>